<dbReference type="Proteomes" id="UP001596233">
    <property type="component" value="Unassembled WGS sequence"/>
</dbReference>
<comment type="caution">
    <text evidence="1">The sequence shown here is derived from an EMBL/GenBank/DDBJ whole genome shotgun (WGS) entry which is preliminary data.</text>
</comment>
<dbReference type="InterPro" id="IPR020288">
    <property type="entry name" value="Sheath_initiator"/>
</dbReference>
<dbReference type="RefSeq" id="WP_379236632.1">
    <property type="nucleotide sequence ID" value="NZ_JBHSTE010000005.1"/>
</dbReference>
<dbReference type="SUPFAM" id="SSF160719">
    <property type="entry name" value="gpW/gp25-like"/>
    <property type="match status" value="1"/>
</dbReference>
<dbReference type="Pfam" id="PF10934">
    <property type="entry name" value="Sheath_initiator"/>
    <property type="match status" value="1"/>
</dbReference>
<protein>
    <submittedName>
        <fullName evidence="1">DUF2634 domain-containing protein</fullName>
    </submittedName>
</protein>
<proteinExistence type="predicted"/>
<organism evidence="1 2">
    <name type="scientific">Paenibacillus septentrionalis</name>
    <dbReference type="NCBI Taxonomy" id="429342"/>
    <lineage>
        <taxon>Bacteria</taxon>
        <taxon>Bacillati</taxon>
        <taxon>Bacillota</taxon>
        <taxon>Bacilli</taxon>
        <taxon>Bacillales</taxon>
        <taxon>Paenibacillaceae</taxon>
        <taxon>Paenibacillus</taxon>
    </lineage>
</organism>
<dbReference type="Gene3D" id="3.10.450.40">
    <property type="match status" value="1"/>
</dbReference>
<accession>A0ABW1V6C6</accession>
<reference evidence="2" key="1">
    <citation type="journal article" date="2019" name="Int. J. Syst. Evol. Microbiol.">
        <title>The Global Catalogue of Microorganisms (GCM) 10K type strain sequencing project: providing services to taxonomists for standard genome sequencing and annotation.</title>
        <authorList>
            <consortium name="The Broad Institute Genomics Platform"/>
            <consortium name="The Broad Institute Genome Sequencing Center for Infectious Disease"/>
            <person name="Wu L."/>
            <person name="Ma J."/>
        </authorList>
    </citation>
    <scope>NUCLEOTIDE SEQUENCE [LARGE SCALE GENOMIC DNA]</scope>
    <source>
        <strain evidence="2">PCU 280</strain>
    </source>
</reference>
<gene>
    <name evidence="1" type="ORF">ACFP56_16790</name>
</gene>
<dbReference type="EMBL" id="JBHSTE010000005">
    <property type="protein sequence ID" value="MFC6334287.1"/>
    <property type="molecule type" value="Genomic_DNA"/>
</dbReference>
<evidence type="ECO:0000313" key="1">
    <source>
        <dbReference type="EMBL" id="MFC6334287.1"/>
    </source>
</evidence>
<sequence length="133" mass="14995">MIPAINELDIDESPLAEQPSLTWGLDVEKGKVIGKIDGLDAVRQAVFKILQTDRYWHVIYSTDYGHELSSLIGDHPIYMESELKRMIEEALLVDERIESVDQLEVAIDGESAHVSFRVNSIYGSFDEEVSTNV</sequence>
<evidence type="ECO:0000313" key="2">
    <source>
        <dbReference type="Proteomes" id="UP001596233"/>
    </source>
</evidence>
<name>A0ABW1V6C6_9BACL</name>
<keyword evidence="2" id="KW-1185">Reference proteome</keyword>